<dbReference type="PANTHER" id="PTHR30290:SF10">
    <property type="entry name" value="PERIPLASMIC OLIGOPEPTIDE-BINDING PROTEIN-RELATED"/>
    <property type="match status" value="1"/>
</dbReference>
<dbReference type="GO" id="GO:0015833">
    <property type="term" value="P:peptide transport"/>
    <property type="evidence" value="ECO:0007669"/>
    <property type="project" value="TreeGrafter"/>
</dbReference>
<gene>
    <name evidence="7" type="ORF">C1I92_09430</name>
</gene>
<dbReference type="Gene3D" id="3.40.190.10">
    <property type="entry name" value="Periplasmic binding protein-like II"/>
    <property type="match status" value="1"/>
</dbReference>
<organism evidence="7 8">
    <name type="scientific">Jiangella anatolica</name>
    <dbReference type="NCBI Taxonomy" id="2670374"/>
    <lineage>
        <taxon>Bacteria</taxon>
        <taxon>Bacillati</taxon>
        <taxon>Actinomycetota</taxon>
        <taxon>Actinomycetes</taxon>
        <taxon>Jiangellales</taxon>
        <taxon>Jiangellaceae</taxon>
        <taxon>Jiangella</taxon>
    </lineage>
</organism>
<evidence type="ECO:0000259" key="6">
    <source>
        <dbReference type="Pfam" id="PF00496"/>
    </source>
</evidence>
<name>A0A2W2C7V7_9ACTN</name>
<dbReference type="Pfam" id="PF00496">
    <property type="entry name" value="SBP_bac_5"/>
    <property type="match status" value="1"/>
</dbReference>
<feature type="domain" description="Solute-binding protein family 5" evidence="6">
    <location>
        <begin position="115"/>
        <end position="485"/>
    </location>
</feature>
<dbReference type="SUPFAM" id="SSF53850">
    <property type="entry name" value="Periplasmic binding protein-like II"/>
    <property type="match status" value="1"/>
</dbReference>
<evidence type="ECO:0000256" key="2">
    <source>
        <dbReference type="ARBA" id="ARBA00005695"/>
    </source>
</evidence>
<keyword evidence="8" id="KW-1185">Reference proteome</keyword>
<evidence type="ECO:0000256" key="4">
    <source>
        <dbReference type="ARBA" id="ARBA00022729"/>
    </source>
</evidence>
<comment type="caution">
    <text evidence="7">The sequence shown here is derived from an EMBL/GenBank/DDBJ whole genome shotgun (WGS) entry which is preliminary data.</text>
</comment>
<reference evidence="7 8" key="1">
    <citation type="submission" date="2018-01" db="EMBL/GenBank/DDBJ databases">
        <title>Draft genome sequence of Jiangella sp. GTF31.</title>
        <authorList>
            <person name="Sahin N."/>
            <person name="Ay H."/>
            <person name="Saygin H."/>
        </authorList>
    </citation>
    <scope>NUCLEOTIDE SEQUENCE [LARGE SCALE GENOMIC DNA]</scope>
    <source>
        <strain evidence="7 8">GTF31</strain>
    </source>
</reference>
<dbReference type="CDD" id="cd00995">
    <property type="entry name" value="PBP2_NikA_DppA_OppA_like"/>
    <property type="match status" value="1"/>
</dbReference>
<dbReference type="GO" id="GO:1904680">
    <property type="term" value="F:peptide transmembrane transporter activity"/>
    <property type="evidence" value="ECO:0007669"/>
    <property type="project" value="TreeGrafter"/>
</dbReference>
<dbReference type="InterPro" id="IPR039424">
    <property type="entry name" value="SBP_5"/>
</dbReference>
<protein>
    <recommendedName>
        <fullName evidence="6">Solute-binding protein family 5 domain-containing protein</fullName>
    </recommendedName>
</protein>
<dbReference type="EMBL" id="POTW01000017">
    <property type="protein sequence ID" value="PZF84257.1"/>
    <property type="molecule type" value="Genomic_DNA"/>
</dbReference>
<sequence length="569" mass="60874">MSRDLTTLWRQPRFPSIPSGGSTHQKERVMSKRQFRVLAAGLVAAVVLAACGGGSTDDPAAGDGGDDGGQSAGPLRMLGVEPTQGFDPATAFADASRVPMAMIYETLTERDGDGEIVGALAESWEISEDGTVYTFTLRDGIAFSDGSPITAADVVFSFERAKDGEALSGQLGTLTSVEAVDDTTVRFTLAGPMSTFPALVGRPANAAILSEAAVTADPDYFTMPTVTSGPWSLSEYTPKSQMTFTANEHYFRPPGIATIQVSFNNDPTANAAALESGSADVASVAYSDAERLKAEGTLQIIQSDQLAPLFWGWDRTKAPFDNKDVRQAVAWAVDREGKQEACWFGTGGVTYGNILRPWDAAYEEINTYRADSREDALAEAASLLDEAGWVEPDGGGTRVADGVDGVEDGTPLAFEVPYEGNWPAAECHVQLLQQNLQEVGIEVTPRKYDPAAYWGDVGNGLFTMYHGGAGAADSMDLYTNWFASGGSLTALTTHLADPEIDAKVTEAQQVDEATSIELIKELEQWQADELPMLVVGYQWPQVGMTQRVQNYKPGVDADSYTLVDATLSE</sequence>
<dbReference type="GO" id="GO:0042597">
    <property type="term" value="C:periplasmic space"/>
    <property type="evidence" value="ECO:0007669"/>
    <property type="project" value="UniProtKB-ARBA"/>
</dbReference>
<evidence type="ECO:0000313" key="8">
    <source>
        <dbReference type="Proteomes" id="UP000248764"/>
    </source>
</evidence>
<comment type="subcellular location">
    <subcellularLocation>
        <location evidence="1">Cell envelope</location>
    </subcellularLocation>
</comment>
<feature type="region of interest" description="Disordered" evidence="5">
    <location>
        <begin position="1"/>
        <end position="27"/>
    </location>
</feature>
<dbReference type="Proteomes" id="UP000248764">
    <property type="component" value="Unassembled WGS sequence"/>
</dbReference>
<evidence type="ECO:0000256" key="5">
    <source>
        <dbReference type="SAM" id="MobiDB-lite"/>
    </source>
</evidence>
<dbReference type="GO" id="GO:0030313">
    <property type="term" value="C:cell envelope"/>
    <property type="evidence" value="ECO:0007669"/>
    <property type="project" value="UniProtKB-SubCell"/>
</dbReference>
<dbReference type="PIRSF" id="PIRSF002741">
    <property type="entry name" value="MppA"/>
    <property type="match status" value="1"/>
</dbReference>
<comment type="similarity">
    <text evidence="2">Belongs to the bacterial solute-binding protein 5 family.</text>
</comment>
<dbReference type="PANTHER" id="PTHR30290">
    <property type="entry name" value="PERIPLASMIC BINDING COMPONENT OF ABC TRANSPORTER"/>
    <property type="match status" value="1"/>
</dbReference>
<evidence type="ECO:0000256" key="1">
    <source>
        <dbReference type="ARBA" id="ARBA00004196"/>
    </source>
</evidence>
<dbReference type="InterPro" id="IPR030678">
    <property type="entry name" value="Peptide/Ni-bd"/>
</dbReference>
<dbReference type="Gene3D" id="3.10.105.10">
    <property type="entry name" value="Dipeptide-binding Protein, Domain 3"/>
    <property type="match status" value="1"/>
</dbReference>
<keyword evidence="3" id="KW-0813">Transport</keyword>
<dbReference type="AlphaFoldDB" id="A0A2W2C7V7"/>
<keyword evidence="4" id="KW-0732">Signal</keyword>
<dbReference type="GO" id="GO:0043190">
    <property type="term" value="C:ATP-binding cassette (ABC) transporter complex"/>
    <property type="evidence" value="ECO:0007669"/>
    <property type="project" value="InterPro"/>
</dbReference>
<evidence type="ECO:0000313" key="7">
    <source>
        <dbReference type="EMBL" id="PZF84257.1"/>
    </source>
</evidence>
<dbReference type="InterPro" id="IPR000914">
    <property type="entry name" value="SBP_5_dom"/>
</dbReference>
<evidence type="ECO:0000256" key="3">
    <source>
        <dbReference type="ARBA" id="ARBA00022448"/>
    </source>
</evidence>
<proteinExistence type="inferred from homology"/>
<accession>A0A2W2C7V7</accession>